<dbReference type="OrthoDB" id="9768177at2"/>
<dbReference type="EMBL" id="RXOC01000003">
    <property type="protein sequence ID" value="RXF71406.1"/>
    <property type="molecule type" value="Genomic_DNA"/>
</dbReference>
<evidence type="ECO:0000313" key="9">
    <source>
        <dbReference type="EMBL" id="KAA8481953.1"/>
    </source>
</evidence>
<dbReference type="NCBIfam" id="TIGR04057">
    <property type="entry name" value="SusC_RagA_signa"/>
    <property type="match status" value="1"/>
</dbReference>
<dbReference type="InterPro" id="IPR023996">
    <property type="entry name" value="TonB-dep_OMP_SusC/RagA"/>
</dbReference>
<keyword evidence="4 7" id="KW-0812">Transmembrane</keyword>
<keyword evidence="12" id="KW-1185">Reference proteome</keyword>
<reference evidence="10 11" key="1">
    <citation type="submission" date="2018-12" db="EMBL/GenBank/DDBJ databases">
        <title>The Draft Genome Sequence of the Soil Bacterium Pedobacter tournemirensis R1.</title>
        <authorList>
            <person name="He J."/>
        </authorList>
    </citation>
    <scope>NUCLEOTIDE SEQUENCE [LARGE SCALE GENOMIC DNA]</scope>
    <source>
        <strain evidence="10 11">R1</strain>
    </source>
</reference>
<proteinExistence type="inferred from homology"/>
<protein>
    <submittedName>
        <fullName evidence="10">TonB-dependent receptor</fullName>
    </submittedName>
</protein>
<sequence>MPLSTLYSQELLKVSGQVKGKDDGYPIPGVTVSIKGSKTATSTDGDGRFSIQAPKGSVMIFTAIGFEAGETQVSTSQLNVTLIPVSSMLSEVTVVGVSMKKKDLTGSVGHLSGEKIKELPVTSVNQAIQGRIPGVLIQNNDPRPGGNATIKIRGNNSIQFGSNPIYVVDGLVIEDGFNSINPDDIASVDVLKDASATALYGSRGANGVVVITSKKGVKGEGRFDYNAWAGLQSFTRNVQYLNASQIVDLRVDAYANKYMDDNPGSDRQAYINSLLATGSSAFGNDELETYKQGKSYNWLDEIRRQGIQQNHAVGFSKGTEEGSVYVSLNYTNQKGLLKNSNYKRYGGQVNLDQKIKRWLKIGTNTSFSRTEEGYIDGGVFNIAANANPLLAINDTTNYLSWKGIQSTDLYNPLRSLRIDGKGNQNRLLTTNYIVLNPVEGLNIRSGFSADIRNQNYYNYFPRDIGQSLRNSTNGSATHKKDNWLNWQWDNSISYDRNYGRHNFSGLVSFGLTRNNYDYNQITAWGFATDDFSYKYLGGAYLKDKFQLASDFVTNSLISYVARLNYSYDNKYFATLTSRYDGSSRFGNGNRWGLFPSLALSWDIGKEEFMRNLRFDILKVRAGYGIAGNQNIPNFAYRSLYWPQISNNSVTYVSDGRLGNESLRWEKQKQLNFGLDGAILNNRLSFSADYFVIHNDDLLMRRTLSSTTGFSNTIDNVGSLLNKGVEFLVNIQAVKKKEVQWDFSLNISSYKNKITKLYGNVDAIYNFGGFTGVEIQREGNLFLGRSLNSIYTYQFDRVAQESDMERIADIDFGGRTIRPGDIIPIDQNGDRKIDDADRVVVGKTDPKFYGGFSSNLFYRNLSLNAVFNYNYGGRRVNYFYEGLMGGTGEYAGVEDQLDRWTPQNTDTDIPRAYRGAGRYSIGETDYSVQSISFLRLTALTVSYDFKQNFVKKANLRNLKLYFTTSNLFTLTKYKGYDPEGGDGYPTARMFVTGINVGF</sequence>
<evidence type="ECO:0000313" key="10">
    <source>
        <dbReference type="EMBL" id="RXF71406.1"/>
    </source>
</evidence>
<dbReference type="AlphaFoldDB" id="A0A4Q0MEV5"/>
<evidence type="ECO:0000256" key="6">
    <source>
        <dbReference type="ARBA" id="ARBA00023237"/>
    </source>
</evidence>
<comment type="caution">
    <text evidence="10">The sequence shown here is derived from an EMBL/GenBank/DDBJ whole genome shotgun (WGS) entry which is preliminary data.</text>
</comment>
<feature type="domain" description="TonB-dependent receptor plug" evidence="8">
    <location>
        <begin position="100"/>
        <end position="208"/>
    </location>
</feature>
<evidence type="ECO:0000313" key="11">
    <source>
        <dbReference type="Proteomes" id="UP000290848"/>
    </source>
</evidence>
<dbReference type="Gene3D" id="2.170.130.10">
    <property type="entry name" value="TonB-dependent receptor, plug domain"/>
    <property type="match status" value="1"/>
</dbReference>
<evidence type="ECO:0000256" key="7">
    <source>
        <dbReference type="PROSITE-ProRule" id="PRU01360"/>
    </source>
</evidence>
<dbReference type="SUPFAM" id="SSF56935">
    <property type="entry name" value="Porins"/>
    <property type="match status" value="1"/>
</dbReference>
<dbReference type="InterPro" id="IPR039426">
    <property type="entry name" value="TonB-dep_rcpt-like"/>
</dbReference>
<dbReference type="PROSITE" id="PS52016">
    <property type="entry name" value="TONB_DEPENDENT_REC_3"/>
    <property type="match status" value="1"/>
</dbReference>
<evidence type="ECO:0000256" key="1">
    <source>
        <dbReference type="ARBA" id="ARBA00004571"/>
    </source>
</evidence>
<dbReference type="InterPro" id="IPR008969">
    <property type="entry name" value="CarboxyPept-like_regulatory"/>
</dbReference>
<dbReference type="Pfam" id="PF13715">
    <property type="entry name" value="CarbopepD_reg_2"/>
    <property type="match status" value="1"/>
</dbReference>
<gene>
    <name evidence="10" type="ORF">EKH83_05890</name>
    <name evidence="9" type="ORF">F1649_13460</name>
</gene>
<keyword evidence="5 7" id="KW-0472">Membrane</keyword>
<comment type="similarity">
    <text evidence="7">Belongs to the TonB-dependent receptor family.</text>
</comment>
<reference evidence="9 12" key="2">
    <citation type="submission" date="2019-09" db="EMBL/GenBank/DDBJ databases">
        <title>Pararcticibacter amylolyticus gen. nov., sp. nov., isolated from a rottenly hemp rope, and reclassification of Pedobacter tournemirensis as Pararcticibacter tournemirensis comb. nov.</title>
        <authorList>
            <person name="Cai Y."/>
        </authorList>
    </citation>
    <scope>NUCLEOTIDE SEQUENCE [LARGE SCALE GENOMIC DNA]</scope>
    <source>
        <strain evidence="9 12">TF5-37.2-LB10</strain>
    </source>
</reference>
<dbReference type="InterPro" id="IPR023997">
    <property type="entry name" value="TonB-dep_OMP_SusC/RagA_CS"/>
</dbReference>
<keyword evidence="3 7" id="KW-1134">Transmembrane beta strand</keyword>
<dbReference type="InterPro" id="IPR036942">
    <property type="entry name" value="Beta-barrel_TonB_sf"/>
</dbReference>
<dbReference type="Gene3D" id="2.40.170.20">
    <property type="entry name" value="TonB-dependent receptor, beta-barrel domain"/>
    <property type="match status" value="1"/>
</dbReference>
<dbReference type="Gene3D" id="2.60.40.1120">
    <property type="entry name" value="Carboxypeptidase-like, regulatory domain"/>
    <property type="match status" value="1"/>
</dbReference>
<dbReference type="EMBL" id="VWNE01000020">
    <property type="protein sequence ID" value="KAA8481953.1"/>
    <property type="molecule type" value="Genomic_DNA"/>
</dbReference>
<keyword evidence="2 7" id="KW-0813">Transport</keyword>
<evidence type="ECO:0000259" key="8">
    <source>
        <dbReference type="Pfam" id="PF07715"/>
    </source>
</evidence>
<dbReference type="Pfam" id="PF07715">
    <property type="entry name" value="Plug"/>
    <property type="match status" value="1"/>
</dbReference>
<evidence type="ECO:0000256" key="2">
    <source>
        <dbReference type="ARBA" id="ARBA00022448"/>
    </source>
</evidence>
<evidence type="ECO:0000256" key="3">
    <source>
        <dbReference type="ARBA" id="ARBA00022452"/>
    </source>
</evidence>
<keyword evidence="10" id="KW-0675">Receptor</keyword>
<comment type="subcellular location">
    <subcellularLocation>
        <location evidence="1 7">Cell outer membrane</location>
        <topology evidence="1 7">Multi-pass membrane protein</topology>
    </subcellularLocation>
</comment>
<accession>A0A4Q0MEV5</accession>
<evidence type="ECO:0000256" key="5">
    <source>
        <dbReference type="ARBA" id="ARBA00023136"/>
    </source>
</evidence>
<dbReference type="NCBIfam" id="TIGR04056">
    <property type="entry name" value="OMP_RagA_SusC"/>
    <property type="match status" value="1"/>
</dbReference>
<evidence type="ECO:0000313" key="12">
    <source>
        <dbReference type="Proteomes" id="UP000322918"/>
    </source>
</evidence>
<dbReference type="Proteomes" id="UP000290848">
    <property type="component" value="Unassembled WGS sequence"/>
</dbReference>
<dbReference type="Proteomes" id="UP000322918">
    <property type="component" value="Unassembled WGS sequence"/>
</dbReference>
<dbReference type="InterPro" id="IPR037066">
    <property type="entry name" value="Plug_dom_sf"/>
</dbReference>
<dbReference type="SUPFAM" id="SSF49464">
    <property type="entry name" value="Carboxypeptidase regulatory domain-like"/>
    <property type="match status" value="1"/>
</dbReference>
<name>A0A4Q0MEV5_9SPHI</name>
<dbReference type="InterPro" id="IPR012910">
    <property type="entry name" value="Plug_dom"/>
</dbReference>
<evidence type="ECO:0000256" key="4">
    <source>
        <dbReference type="ARBA" id="ARBA00022692"/>
    </source>
</evidence>
<organism evidence="10 11">
    <name type="scientific">Arcticibacter tournemirensis</name>
    <dbReference type="NCBI Taxonomy" id="699437"/>
    <lineage>
        <taxon>Bacteria</taxon>
        <taxon>Pseudomonadati</taxon>
        <taxon>Bacteroidota</taxon>
        <taxon>Sphingobacteriia</taxon>
        <taxon>Sphingobacteriales</taxon>
        <taxon>Sphingobacteriaceae</taxon>
        <taxon>Arcticibacter</taxon>
    </lineage>
</organism>
<keyword evidence="6 7" id="KW-0998">Cell outer membrane</keyword>
<dbReference type="GO" id="GO:0009279">
    <property type="term" value="C:cell outer membrane"/>
    <property type="evidence" value="ECO:0007669"/>
    <property type="project" value="UniProtKB-SubCell"/>
</dbReference>